<proteinExistence type="predicted"/>
<name>A0AAN9IMU2_CROPI</name>
<comment type="caution">
    <text evidence="1">The sequence shown here is derived from an EMBL/GenBank/DDBJ whole genome shotgun (WGS) entry which is preliminary data.</text>
</comment>
<keyword evidence="2" id="KW-1185">Reference proteome</keyword>
<sequence length="69" mass="7749">MMHEPNHTNAPLTHPTIPIQTPILDISFGFYYEINRFFGEGWAASLSCNKVNLTLTQMPTFSKSSSLTC</sequence>
<accession>A0AAN9IMU2</accession>
<reference evidence="1 2" key="1">
    <citation type="submission" date="2024-01" db="EMBL/GenBank/DDBJ databases">
        <title>The genomes of 5 underutilized Papilionoideae crops provide insights into root nodulation and disease resistanc.</title>
        <authorList>
            <person name="Yuan L."/>
        </authorList>
    </citation>
    <scope>NUCLEOTIDE SEQUENCE [LARGE SCALE GENOMIC DNA]</scope>
    <source>
        <strain evidence="1">ZHUSHIDOU_FW_LH</strain>
        <tissue evidence="1">Leaf</tissue>
    </source>
</reference>
<dbReference type="AlphaFoldDB" id="A0AAN9IMU2"/>
<evidence type="ECO:0000313" key="2">
    <source>
        <dbReference type="Proteomes" id="UP001372338"/>
    </source>
</evidence>
<protein>
    <submittedName>
        <fullName evidence="1">Uncharacterized protein</fullName>
    </submittedName>
</protein>
<organism evidence="1 2">
    <name type="scientific">Crotalaria pallida</name>
    <name type="common">Smooth rattlebox</name>
    <name type="synonym">Crotalaria striata</name>
    <dbReference type="NCBI Taxonomy" id="3830"/>
    <lineage>
        <taxon>Eukaryota</taxon>
        <taxon>Viridiplantae</taxon>
        <taxon>Streptophyta</taxon>
        <taxon>Embryophyta</taxon>
        <taxon>Tracheophyta</taxon>
        <taxon>Spermatophyta</taxon>
        <taxon>Magnoliopsida</taxon>
        <taxon>eudicotyledons</taxon>
        <taxon>Gunneridae</taxon>
        <taxon>Pentapetalae</taxon>
        <taxon>rosids</taxon>
        <taxon>fabids</taxon>
        <taxon>Fabales</taxon>
        <taxon>Fabaceae</taxon>
        <taxon>Papilionoideae</taxon>
        <taxon>50 kb inversion clade</taxon>
        <taxon>genistoids sensu lato</taxon>
        <taxon>core genistoids</taxon>
        <taxon>Crotalarieae</taxon>
        <taxon>Crotalaria</taxon>
    </lineage>
</organism>
<gene>
    <name evidence="1" type="ORF">RIF29_12099</name>
</gene>
<evidence type="ECO:0000313" key="1">
    <source>
        <dbReference type="EMBL" id="KAK7282953.1"/>
    </source>
</evidence>
<dbReference type="Proteomes" id="UP001372338">
    <property type="component" value="Unassembled WGS sequence"/>
</dbReference>
<dbReference type="EMBL" id="JAYWIO010000002">
    <property type="protein sequence ID" value="KAK7282953.1"/>
    <property type="molecule type" value="Genomic_DNA"/>
</dbReference>